<feature type="domain" description="DnaB/C C-terminal" evidence="2">
    <location>
        <begin position="247"/>
        <end position="309"/>
    </location>
</feature>
<sequence length="355" mass="40545">MSHFTLTTGTSVGTTSISNIFLDEYMPGANGEYVKVYLYLLRSLGDSTRELSVIGLADVLDCTESDILRAFKYWEKQGLLKLECNASNVLLGIYLCEPSHLRTTGQPDRHASVTTPGSSPVVPSVASASAVPERKAYSRDQLREFTSQSDCRQLLFVCEQYMKKTLTPSEIETLLYFYDQLHFSVDLVEYLVEYCVCKGSSSIHYIEKVGLAWAEAGITTVSQAKERTTTYRRNTFAIMKAFGINDRNPVQPELDYIEKWLGTYDFTLDLVLEACRRTMDRLHKPNFDYADKILQSWSEKKVHTLADVERLDQEHQKKNSTRKKPSAARATGFTNFQQRDYDFDKLEEMLLQSQK</sequence>
<dbReference type="RefSeq" id="WP_349144451.1">
    <property type="nucleotide sequence ID" value="NZ_JBBMFC010000013.1"/>
</dbReference>
<protein>
    <submittedName>
        <fullName evidence="3">DnaD domain protein</fullName>
    </submittedName>
</protein>
<dbReference type="PANTHER" id="PTHR37293:SF5">
    <property type="entry name" value="DNA REPLICATION PROTEIN"/>
    <property type="match status" value="1"/>
</dbReference>
<proteinExistence type="inferred from homology"/>
<dbReference type="InterPro" id="IPR017019">
    <property type="entry name" value="DNA_replication_prd_bac"/>
</dbReference>
<dbReference type="EMBL" id="JBBMFC010000013">
    <property type="protein sequence ID" value="MEQ2578922.1"/>
    <property type="molecule type" value="Genomic_DNA"/>
</dbReference>
<dbReference type="SUPFAM" id="SSF158499">
    <property type="entry name" value="DnaD domain-like"/>
    <property type="match status" value="2"/>
</dbReference>
<comment type="caution">
    <text evidence="3">The sequence shown here is derived from an EMBL/GenBank/DDBJ whole genome shotgun (WGS) entry which is preliminary data.</text>
</comment>
<comment type="similarity">
    <text evidence="1">Belongs to the DnaB/DnaD family.</text>
</comment>
<dbReference type="NCBIfam" id="TIGR01446">
    <property type="entry name" value="DnaD_dom"/>
    <property type="match status" value="2"/>
</dbReference>
<keyword evidence="4" id="KW-1185">Reference proteome</keyword>
<dbReference type="Proteomes" id="UP001470288">
    <property type="component" value="Unassembled WGS sequence"/>
</dbReference>
<dbReference type="Pfam" id="PF07261">
    <property type="entry name" value="DnaB_2"/>
    <property type="match status" value="2"/>
</dbReference>
<dbReference type="PIRSF" id="PIRSF033722">
    <property type="entry name" value="DnaD_CA_C3587_prd"/>
    <property type="match status" value="1"/>
</dbReference>
<dbReference type="InterPro" id="IPR034829">
    <property type="entry name" value="DnaD-like_sf"/>
</dbReference>
<gene>
    <name evidence="3" type="ORF">WMO62_08725</name>
</gene>
<evidence type="ECO:0000313" key="4">
    <source>
        <dbReference type="Proteomes" id="UP001470288"/>
    </source>
</evidence>
<dbReference type="InterPro" id="IPR006343">
    <property type="entry name" value="DnaB/C_C"/>
</dbReference>
<reference evidence="3 4" key="1">
    <citation type="submission" date="2024-03" db="EMBL/GenBank/DDBJ databases">
        <title>Human intestinal bacterial collection.</title>
        <authorList>
            <person name="Pauvert C."/>
            <person name="Hitch T.C.A."/>
            <person name="Clavel T."/>
        </authorList>
    </citation>
    <scope>NUCLEOTIDE SEQUENCE [LARGE SCALE GENOMIC DNA]</scope>
    <source>
        <strain evidence="3 4">CLA-AA-H78B</strain>
    </source>
</reference>
<organism evidence="3 4">
    <name type="scientific">Hominiventricola aquisgranensis</name>
    <dbReference type="NCBI Taxonomy" id="3133164"/>
    <lineage>
        <taxon>Bacteria</taxon>
        <taxon>Bacillati</taxon>
        <taxon>Bacillota</taxon>
        <taxon>Clostridia</taxon>
        <taxon>Lachnospirales</taxon>
        <taxon>Lachnospiraceae</taxon>
        <taxon>Hominiventricola</taxon>
    </lineage>
</organism>
<name>A0ABV1I159_9FIRM</name>
<dbReference type="InterPro" id="IPR053162">
    <property type="entry name" value="DnaD"/>
</dbReference>
<dbReference type="Gene3D" id="1.10.10.630">
    <property type="entry name" value="DnaD domain-like"/>
    <property type="match status" value="2"/>
</dbReference>
<evidence type="ECO:0000259" key="2">
    <source>
        <dbReference type="Pfam" id="PF07261"/>
    </source>
</evidence>
<evidence type="ECO:0000313" key="3">
    <source>
        <dbReference type="EMBL" id="MEQ2578922.1"/>
    </source>
</evidence>
<accession>A0ABV1I159</accession>
<evidence type="ECO:0000256" key="1">
    <source>
        <dbReference type="ARBA" id="ARBA00093462"/>
    </source>
</evidence>
<feature type="domain" description="DnaB/C C-terminal" evidence="2">
    <location>
        <begin position="156"/>
        <end position="227"/>
    </location>
</feature>
<dbReference type="PANTHER" id="PTHR37293">
    <property type="entry name" value="PHAGE REPLICATION PROTEIN-RELATED"/>
    <property type="match status" value="1"/>
</dbReference>